<dbReference type="Pfam" id="PF05430">
    <property type="entry name" value="Methyltransf_30"/>
    <property type="match status" value="1"/>
</dbReference>
<dbReference type="STRING" id="153721.MYP_1252"/>
<comment type="caution">
    <text evidence="2">The sequence shown here is derived from an EMBL/GenBank/DDBJ whole genome shotgun (WGS) entry which is preliminary data.</text>
</comment>
<evidence type="ECO:0000313" key="2">
    <source>
        <dbReference type="EMBL" id="GAL84024.1"/>
    </source>
</evidence>
<gene>
    <name evidence="2" type="ORF">MYP_1252</name>
</gene>
<dbReference type="NCBIfam" id="NF033855">
    <property type="entry name" value="tRNA_MNMC2"/>
    <property type="match status" value="1"/>
</dbReference>
<dbReference type="EMBL" id="BBLT01000002">
    <property type="protein sequence ID" value="GAL84024.1"/>
    <property type="molecule type" value="Genomic_DNA"/>
</dbReference>
<dbReference type="PANTHER" id="PTHR39963">
    <property type="entry name" value="SLL0983 PROTEIN"/>
    <property type="match status" value="1"/>
</dbReference>
<dbReference type="Gene3D" id="3.40.50.150">
    <property type="entry name" value="Vaccinia Virus protein VP39"/>
    <property type="match status" value="1"/>
</dbReference>
<evidence type="ECO:0000313" key="3">
    <source>
        <dbReference type="Proteomes" id="UP000030185"/>
    </source>
</evidence>
<reference evidence="2 3" key="1">
    <citation type="submission" date="2014-09" db="EMBL/GenBank/DDBJ databases">
        <title>Sporocytophaga myxococcoides PG-01 genome sequencing.</title>
        <authorList>
            <person name="Liu L."/>
            <person name="Gao P.J."/>
            <person name="Chen G.J."/>
            <person name="Wang L.S."/>
        </authorList>
    </citation>
    <scope>NUCLEOTIDE SEQUENCE [LARGE SCALE GENOMIC DNA]</scope>
    <source>
        <strain evidence="2 3">PG-01</strain>
    </source>
</reference>
<sequence length="222" mass="25656">MQSKIEIIKTEDGSHSLYIPDMKETYHSTHGALRESEYVFIKNGLDLIKTSNEINILEVGFGTGLNTFLTFLESEKKALKIYYQTIEPYPLEENIFSALNYPDIIAPDKSRYFYDFHKAPFGEKVQFSEEFVFQKHFQKLEDLQLKPELIDLVYFDAFAPSKQPELWELGNFEKIFKWMKSEGVIVSYCASGQFKRNLKSAGFFVETLPGPPGKKEMTRGGK</sequence>
<proteinExistence type="predicted"/>
<name>A0A098LC60_9BACT</name>
<dbReference type="GO" id="GO:0016645">
    <property type="term" value="F:oxidoreductase activity, acting on the CH-NH group of donors"/>
    <property type="evidence" value="ECO:0007669"/>
    <property type="project" value="InterPro"/>
</dbReference>
<dbReference type="GO" id="GO:0004808">
    <property type="term" value="F:tRNA (5-methylaminomethyl-2-thiouridylate)(34)-methyltransferase activity"/>
    <property type="evidence" value="ECO:0007669"/>
    <property type="project" value="InterPro"/>
</dbReference>
<keyword evidence="3" id="KW-1185">Reference proteome</keyword>
<dbReference type="PANTHER" id="PTHR39963:SF1">
    <property type="entry name" value="MNMC-LIKE METHYLTRANSFERASE DOMAIN-CONTAINING PROTEIN"/>
    <property type="match status" value="1"/>
</dbReference>
<dbReference type="SUPFAM" id="SSF53335">
    <property type="entry name" value="S-adenosyl-L-methionine-dependent methyltransferases"/>
    <property type="match status" value="1"/>
</dbReference>
<dbReference type="OrthoDB" id="9786494at2"/>
<dbReference type="RefSeq" id="WP_045459932.1">
    <property type="nucleotide sequence ID" value="NZ_BBLT01000002.1"/>
</dbReference>
<evidence type="ECO:0000259" key="1">
    <source>
        <dbReference type="Pfam" id="PF05430"/>
    </source>
</evidence>
<dbReference type="InterPro" id="IPR008471">
    <property type="entry name" value="MnmC-like_methylTransf"/>
</dbReference>
<accession>A0A098LC60</accession>
<protein>
    <recommendedName>
        <fullName evidence="1">MnmC-like methyltransferase domain-containing protein</fullName>
    </recommendedName>
</protein>
<dbReference type="AlphaFoldDB" id="A0A098LC60"/>
<organism evidence="2 3">
    <name type="scientific">Sporocytophaga myxococcoides</name>
    <dbReference type="NCBI Taxonomy" id="153721"/>
    <lineage>
        <taxon>Bacteria</taxon>
        <taxon>Pseudomonadati</taxon>
        <taxon>Bacteroidota</taxon>
        <taxon>Cytophagia</taxon>
        <taxon>Cytophagales</taxon>
        <taxon>Cytophagaceae</taxon>
        <taxon>Sporocytophaga</taxon>
    </lineage>
</organism>
<dbReference type="InterPro" id="IPR029063">
    <property type="entry name" value="SAM-dependent_MTases_sf"/>
</dbReference>
<dbReference type="eggNOG" id="COG4121">
    <property type="taxonomic scope" value="Bacteria"/>
</dbReference>
<dbReference type="InterPro" id="IPR047785">
    <property type="entry name" value="tRNA_MNMC2"/>
</dbReference>
<dbReference type="Proteomes" id="UP000030185">
    <property type="component" value="Unassembled WGS sequence"/>
</dbReference>
<feature type="domain" description="MnmC-like methyltransferase" evidence="1">
    <location>
        <begin position="142"/>
        <end position="220"/>
    </location>
</feature>